<dbReference type="InterPro" id="IPR001715">
    <property type="entry name" value="CH_dom"/>
</dbReference>
<proteinExistence type="inferred from homology"/>
<dbReference type="AlphaFoldDB" id="A0A834DB38"/>
<dbReference type="CDD" id="cd00051">
    <property type="entry name" value="EFh"/>
    <property type="match status" value="1"/>
</dbReference>
<comment type="similarity">
    <text evidence="1">Belongs to the alpha-actinin family.</text>
</comment>
<dbReference type="Proteomes" id="UP000664940">
    <property type="component" value="Unassembled WGS sequence"/>
</dbReference>
<dbReference type="PROSITE" id="PS50222">
    <property type="entry name" value="EF_HAND_2"/>
    <property type="match status" value="2"/>
</dbReference>
<dbReference type="SMART" id="SM00150">
    <property type="entry name" value="SPEC"/>
    <property type="match status" value="2"/>
</dbReference>
<dbReference type="EMBL" id="JABVXQ010000014">
    <property type="protein sequence ID" value="KAF6076465.1"/>
    <property type="molecule type" value="Genomic_DNA"/>
</dbReference>
<dbReference type="FunFam" id="1.10.238.10:FF:000004">
    <property type="entry name" value="Actinin alpha 1"/>
    <property type="match status" value="1"/>
</dbReference>
<keyword evidence="3" id="KW-0677">Repeat</keyword>
<feature type="domain" description="EF-hand" evidence="8">
    <location>
        <begin position="424"/>
        <end position="459"/>
    </location>
</feature>
<evidence type="ECO:0000313" key="9">
    <source>
        <dbReference type="EMBL" id="KAF6076465.1"/>
    </source>
</evidence>
<dbReference type="PROSITE" id="PS00018">
    <property type="entry name" value="EF_HAND_1"/>
    <property type="match status" value="1"/>
</dbReference>
<evidence type="ECO:0000259" key="7">
    <source>
        <dbReference type="PROSITE" id="PS50021"/>
    </source>
</evidence>
<dbReference type="InterPro" id="IPR002048">
    <property type="entry name" value="EF_hand_dom"/>
</dbReference>
<sequence>MVDYHAANQSYQYGPSSGGNGAGGGSSMGDYMAQEDDWDRDLLLDPAWEKQQRKTFTAWCNSHLRKAGTQIENIDEDFRDGLKLMLLLEVISGEAPLPHELDYYDSHNVNTRCQKICDQWDALGSLTHSRREALEKTEKQLETIDQLHLEYAKRAAPFNNWMESAMEDLQDMFIVHTIEEIEGLISAHDQFKSTLPDADREREAILAIHKEAQRIAESNHIKLSGSNPYTTVTPQIINSKWEKVQQLVPKRDHALLEEQSKQQSNEHLRRQFASQANIVGPWIQTKMEEIGRISIEMNGTLEDQLNHLKQYERSIVDYKPNLDLLEQQHQLIQEALIFDNKHTNYTMEHIRVGWEQLLTTIARTINEVENQILTRDAKGISQEQMQEFRASFNHFDKDHGGALGPEEFKACLISLGYDVENDRQGDAEFNRIMSVVDPNHSGLVTFQAFIDFMSRETTDTDTADQVIASFKVLAGDKNFITAEELRRELPPDQAEYCIARMAPYQGPDAVPGALDYKSFSTALYGESDL</sequence>
<keyword evidence="4" id="KW-0106">Calcium</keyword>
<dbReference type="Gene3D" id="1.20.58.60">
    <property type="match status" value="2"/>
</dbReference>
<evidence type="ECO:0000256" key="1">
    <source>
        <dbReference type="ARBA" id="ARBA00010255"/>
    </source>
</evidence>
<evidence type="ECO:0000256" key="3">
    <source>
        <dbReference type="ARBA" id="ARBA00022737"/>
    </source>
</evidence>
<feature type="domain" description="Calponin-homology (CH)" evidence="7">
    <location>
        <begin position="50"/>
        <end position="193"/>
    </location>
</feature>
<feature type="domain" description="EF-hand" evidence="8">
    <location>
        <begin position="383"/>
        <end position="418"/>
    </location>
</feature>
<dbReference type="Pfam" id="PF00307">
    <property type="entry name" value="CH"/>
    <property type="match status" value="1"/>
</dbReference>
<dbReference type="Gene3D" id="1.10.418.10">
    <property type="entry name" value="Calponin-like domain"/>
    <property type="match status" value="1"/>
</dbReference>
<evidence type="ECO:0000259" key="8">
    <source>
        <dbReference type="PROSITE" id="PS50222"/>
    </source>
</evidence>
<comment type="caution">
    <text evidence="9">The sequence shown here is derived from an EMBL/GenBank/DDBJ whole genome shotgun (WGS) entry which is preliminary data.</text>
</comment>
<dbReference type="InterPro" id="IPR014837">
    <property type="entry name" value="EF-hand_Ca_insen"/>
</dbReference>
<dbReference type="SUPFAM" id="SSF46966">
    <property type="entry name" value="Spectrin repeat"/>
    <property type="match status" value="2"/>
</dbReference>
<dbReference type="SMART" id="SM01184">
    <property type="entry name" value="efhand_Ca_insen"/>
    <property type="match status" value="1"/>
</dbReference>
<dbReference type="Gene3D" id="1.10.238.10">
    <property type="entry name" value="EF-hand"/>
    <property type="match status" value="2"/>
</dbReference>
<gene>
    <name evidence="9" type="ORF">HJG60_000253</name>
</gene>
<organism evidence="9 10">
    <name type="scientific">Phyllostomus discolor</name>
    <name type="common">pale spear-nosed bat</name>
    <dbReference type="NCBI Taxonomy" id="89673"/>
    <lineage>
        <taxon>Eukaryota</taxon>
        <taxon>Metazoa</taxon>
        <taxon>Chordata</taxon>
        <taxon>Craniata</taxon>
        <taxon>Vertebrata</taxon>
        <taxon>Euteleostomi</taxon>
        <taxon>Mammalia</taxon>
        <taxon>Eutheria</taxon>
        <taxon>Laurasiatheria</taxon>
        <taxon>Chiroptera</taxon>
        <taxon>Yangochiroptera</taxon>
        <taxon>Phyllostomidae</taxon>
        <taxon>Phyllostominae</taxon>
        <taxon>Phyllostomus</taxon>
    </lineage>
</organism>
<dbReference type="Pfam" id="PF00435">
    <property type="entry name" value="Spectrin"/>
    <property type="match status" value="2"/>
</dbReference>
<accession>A0A834DB38</accession>
<evidence type="ECO:0000256" key="2">
    <source>
        <dbReference type="ARBA" id="ARBA00022723"/>
    </source>
</evidence>
<feature type="region of interest" description="Disordered" evidence="6">
    <location>
        <begin position="12"/>
        <end position="31"/>
    </location>
</feature>
<dbReference type="InterPro" id="IPR002017">
    <property type="entry name" value="Spectrin_repeat"/>
</dbReference>
<dbReference type="PROSITE" id="PS50021">
    <property type="entry name" value="CH"/>
    <property type="match status" value="1"/>
</dbReference>
<dbReference type="GO" id="GO:0003779">
    <property type="term" value="F:actin binding"/>
    <property type="evidence" value="ECO:0007669"/>
    <property type="project" value="UniProtKB-KW"/>
</dbReference>
<dbReference type="SUPFAM" id="SSF47473">
    <property type="entry name" value="EF-hand"/>
    <property type="match status" value="1"/>
</dbReference>
<dbReference type="Pfam" id="PF08726">
    <property type="entry name" value="EFhand_Ca_insen"/>
    <property type="match status" value="1"/>
</dbReference>
<dbReference type="InterPro" id="IPR018247">
    <property type="entry name" value="EF_Hand_1_Ca_BS"/>
</dbReference>
<dbReference type="SUPFAM" id="SSF47576">
    <property type="entry name" value="Calponin-homology domain, CH-domain"/>
    <property type="match status" value="1"/>
</dbReference>
<evidence type="ECO:0000256" key="6">
    <source>
        <dbReference type="SAM" id="MobiDB-lite"/>
    </source>
</evidence>
<evidence type="ECO:0000256" key="4">
    <source>
        <dbReference type="ARBA" id="ARBA00022837"/>
    </source>
</evidence>
<keyword evidence="5" id="KW-0009">Actin-binding</keyword>
<dbReference type="PANTHER" id="PTHR11915">
    <property type="entry name" value="SPECTRIN/FILAMIN RELATED CYTOSKELETAL PROTEIN"/>
    <property type="match status" value="1"/>
</dbReference>
<dbReference type="FunFam" id="1.10.418.10:FF:000036">
    <property type="entry name" value="Actinin alpha 1"/>
    <property type="match status" value="1"/>
</dbReference>
<dbReference type="FunFam" id="1.10.238.10:FF:000156">
    <property type="entry name" value="Actinin alpha 4"/>
    <property type="match status" value="1"/>
</dbReference>
<reference evidence="9 10" key="1">
    <citation type="journal article" date="2020" name="Nature">
        <title>Six reference-quality genomes reveal evolution of bat adaptations.</title>
        <authorList>
            <person name="Jebb D."/>
            <person name="Huang Z."/>
            <person name="Pippel M."/>
            <person name="Hughes G.M."/>
            <person name="Lavrichenko K."/>
            <person name="Devanna P."/>
            <person name="Winkler S."/>
            <person name="Jermiin L.S."/>
            <person name="Skirmuntt E.C."/>
            <person name="Katzourakis A."/>
            <person name="Burkitt-Gray L."/>
            <person name="Ray D.A."/>
            <person name="Sullivan K.A.M."/>
            <person name="Roscito J.G."/>
            <person name="Kirilenko B.M."/>
            <person name="Davalos L.M."/>
            <person name="Corthals A.P."/>
            <person name="Power M.L."/>
            <person name="Jones G."/>
            <person name="Ransome R.D."/>
            <person name="Dechmann D.K.N."/>
            <person name="Locatelli A.G."/>
            <person name="Puechmaille S.J."/>
            <person name="Fedrigo O."/>
            <person name="Jarvis E.D."/>
            <person name="Hiller M."/>
            <person name="Vernes S.C."/>
            <person name="Myers E.W."/>
            <person name="Teeling E.C."/>
        </authorList>
    </citation>
    <scope>NUCLEOTIDE SEQUENCE [LARGE SCALE GENOMIC DNA]</scope>
    <source>
        <strain evidence="9">Bat1K_MPI-CBG_1</strain>
    </source>
</reference>
<dbReference type="InterPro" id="IPR018159">
    <property type="entry name" value="Spectrin/alpha-actinin"/>
</dbReference>
<evidence type="ECO:0000313" key="10">
    <source>
        <dbReference type="Proteomes" id="UP000664940"/>
    </source>
</evidence>
<evidence type="ECO:0000256" key="5">
    <source>
        <dbReference type="ARBA" id="ARBA00023203"/>
    </source>
</evidence>
<dbReference type="GO" id="GO:0015629">
    <property type="term" value="C:actin cytoskeleton"/>
    <property type="evidence" value="ECO:0007669"/>
    <property type="project" value="UniProtKB-ARBA"/>
</dbReference>
<dbReference type="GO" id="GO:0005509">
    <property type="term" value="F:calcium ion binding"/>
    <property type="evidence" value="ECO:0007669"/>
    <property type="project" value="InterPro"/>
</dbReference>
<dbReference type="FunFam" id="1.20.58.60:FF:000003">
    <property type="entry name" value="Actinin, alpha 1"/>
    <property type="match status" value="1"/>
</dbReference>
<keyword evidence="2" id="KW-0479">Metal-binding</keyword>
<dbReference type="InterPro" id="IPR036872">
    <property type="entry name" value="CH_dom_sf"/>
</dbReference>
<dbReference type="FunFam" id="1.20.58.60:FF:000005">
    <property type="entry name" value="Actinin alpha 1"/>
    <property type="match status" value="1"/>
</dbReference>
<dbReference type="CDD" id="cd00176">
    <property type="entry name" value="SPEC"/>
    <property type="match status" value="1"/>
</dbReference>
<dbReference type="InterPro" id="IPR001589">
    <property type="entry name" value="Actinin_actin-bd_CS"/>
</dbReference>
<dbReference type="SMART" id="SM00054">
    <property type="entry name" value="EFh"/>
    <property type="match status" value="2"/>
</dbReference>
<dbReference type="InterPro" id="IPR011992">
    <property type="entry name" value="EF-hand-dom_pair"/>
</dbReference>
<name>A0A834DB38_9CHIR</name>
<feature type="compositionally biased region" description="Gly residues" evidence="6">
    <location>
        <begin position="16"/>
        <end position="27"/>
    </location>
</feature>
<dbReference type="PROSITE" id="PS00019">
    <property type="entry name" value="ACTININ_1"/>
    <property type="match status" value="1"/>
</dbReference>
<protein>
    <submittedName>
        <fullName evidence="9">Actinin alpha 4</fullName>
    </submittedName>
</protein>